<dbReference type="RefSeq" id="WP_117632425.1">
    <property type="nucleotide sequence ID" value="NZ_QSON01000015.1"/>
</dbReference>
<evidence type="ECO:0000313" key="3">
    <source>
        <dbReference type="Proteomes" id="UP000263014"/>
    </source>
</evidence>
<dbReference type="AlphaFoldDB" id="A0A374P2I8"/>
<sequence length="448" mass="52082">MSGPKISIYTLTPAQLEVLRRQMEEELKRLEEEERLRREKNRIFVQLAEGRKRVEKMDEELQSYKETSQLMIEWKQDASVQARISDIKLKLEKIVEKIRETYRKTDIDSLQAGRDLILKDIESVRDEILLMSSFVSDKREQLDAALSGTVSTGFEQFMGQKKLSEQISAQKQEKLQNIDFKWLNRIDELVCKEVKISSVLKERLKAAGEQLMHITDYEFACNFAAIELQPLIEQAEKAQAFYLDYGGEYERLSARYEILCKTLKTDSESHVFPFDQKGLDQLSAEISRMEKQRLEAAEREYISDEMTAVMEEMGYDILGSREVIKKSGTKFLNELYDYGNGNAVNITYASDGKITMELGKMDSSDRIPDTSEKAVLVGTMTEFCSRFREIEGRLAEKGILAEKRLSLMPPDEAFAQIINTEDYILYQNKRENEEKRRKERNVKSRYID</sequence>
<comment type="caution">
    <text evidence="2">The sequence shown here is derived from an EMBL/GenBank/DDBJ whole genome shotgun (WGS) entry which is preliminary data.</text>
</comment>
<protein>
    <submittedName>
        <fullName evidence="2">Uncharacterized protein</fullName>
    </submittedName>
</protein>
<evidence type="ECO:0000313" key="2">
    <source>
        <dbReference type="EMBL" id="RGI98775.1"/>
    </source>
</evidence>
<accession>A0A374P2I8</accession>
<organism evidence="2 3">
    <name type="scientific">Hungatella hathewayi</name>
    <dbReference type="NCBI Taxonomy" id="154046"/>
    <lineage>
        <taxon>Bacteria</taxon>
        <taxon>Bacillati</taxon>
        <taxon>Bacillota</taxon>
        <taxon>Clostridia</taxon>
        <taxon>Lachnospirales</taxon>
        <taxon>Lachnospiraceae</taxon>
        <taxon>Hungatella</taxon>
    </lineage>
</organism>
<keyword evidence="1" id="KW-0175">Coiled coil</keyword>
<proteinExistence type="predicted"/>
<reference evidence="2 3" key="1">
    <citation type="submission" date="2018-08" db="EMBL/GenBank/DDBJ databases">
        <title>A genome reference for cultivated species of the human gut microbiota.</title>
        <authorList>
            <person name="Zou Y."/>
            <person name="Xue W."/>
            <person name="Luo G."/>
        </authorList>
    </citation>
    <scope>NUCLEOTIDE SEQUENCE [LARGE SCALE GENOMIC DNA]</scope>
    <source>
        <strain evidence="2 3">TM09-12</strain>
    </source>
</reference>
<gene>
    <name evidence="2" type="ORF">DXD79_24875</name>
</gene>
<name>A0A374P2I8_9FIRM</name>
<feature type="coiled-coil region" evidence="1">
    <location>
        <begin position="13"/>
        <end position="67"/>
    </location>
</feature>
<dbReference type="Proteomes" id="UP000263014">
    <property type="component" value="Unassembled WGS sequence"/>
</dbReference>
<dbReference type="EMBL" id="QSON01000015">
    <property type="protein sequence ID" value="RGI98775.1"/>
    <property type="molecule type" value="Genomic_DNA"/>
</dbReference>
<evidence type="ECO:0000256" key="1">
    <source>
        <dbReference type="SAM" id="Coils"/>
    </source>
</evidence>